<protein>
    <submittedName>
        <fullName evidence="8">NOL1/NOP2/sun family putative RNA methylase</fullName>
    </submittedName>
</protein>
<dbReference type="Gene3D" id="3.30.70.1170">
    <property type="entry name" value="Sun protein, domain 3"/>
    <property type="match status" value="1"/>
</dbReference>
<evidence type="ECO:0000313" key="8">
    <source>
        <dbReference type="EMBL" id="HDD31384.1"/>
    </source>
</evidence>
<keyword evidence="1" id="KW-0963">Cytoplasm</keyword>
<feature type="binding site" evidence="6">
    <location>
        <position position="180"/>
    </location>
    <ligand>
        <name>S-adenosyl-L-methionine</name>
        <dbReference type="ChEBI" id="CHEBI:59789"/>
    </ligand>
</feature>
<evidence type="ECO:0000256" key="4">
    <source>
        <dbReference type="ARBA" id="ARBA00022691"/>
    </source>
</evidence>
<dbReference type="InterPro" id="IPR049560">
    <property type="entry name" value="MeTrfase_RsmB-F_NOP2_cat"/>
</dbReference>
<dbReference type="NCBIfam" id="TIGR00446">
    <property type="entry name" value="nop2p"/>
    <property type="match status" value="1"/>
</dbReference>
<evidence type="ECO:0000259" key="7">
    <source>
        <dbReference type="PROSITE" id="PS51686"/>
    </source>
</evidence>
<dbReference type="InterPro" id="IPR029063">
    <property type="entry name" value="SAM-dependent_MTases_sf"/>
</dbReference>
<comment type="similarity">
    <text evidence="6">Belongs to the class I-like SAM-binding methyltransferase superfamily. RsmB/NOP family.</text>
</comment>
<dbReference type="Pfam" id="PF17125">
    <property type="entry name" value="Methyltr_RsmF_N"/>
    <property type="match status" value="1"/>
</dbReference>
<dbReference type="GO" id="GO:0008757">
    <property type="term" value="F:S-adenosylmethionine-dependent methyltransferase activity"/>
    <property type="evidence" value="ECO:0007669"/>
    <property type="project" value="InterPro"/>
</dbReference>
<feature type="active site" description="Nucleophile" evidence="6">
    <location>
        <position position="233"/>
    </location>
</feature>
<sequence>MEEIAKINRAFYERYQKLDDEEEFWRLMTAPLRQSVRINTLKAPLEYVKARLEERYELEPIPWVKEGFFINTREFGEMIEYALGLVFPQEASSMIPPVVLEPKPEELVLDMAAAPGAKTTQIAQYMENGGCIIANDLKKWRANVLIANLNRFGVLNTRVIVKDGTYFSRFENTFDKILLDAPCSSVGMIRKSFKFLRDWSIKKVIRYSSIQKRLIIAAYKALKSGGTLVYSTCTIDPLENEEVVDYLLSKTDAKLEKIKLPLKSTSPVLEFEGRKYSEEVGKCLRIHPQDNNTEAFFVAKIRKP</sequence>
<dbReference type="CDD" id="cd02440">
    <property type="entry name" value="AdoMet_MTases"/>
    <property type="match status" value="1"/>
</dbReference>
<dbReference type="PANTHER" id="PTHR22807">
    <property type="entry name" value="NOP2 YEAST -RELATED NOL1/NOP2/FMU SUN DOMAIN-CONTAINING"/>
    <property type="match status" value="1"/>
</dbReference>
<reference evidence="8" key="1">
    <citation type="journal article" date="2020" name="mSystems">
        <title>Genome- and Community-Level Interaction Insights into Carbon Utilization and Element Cycling Functions of Hydrothermarchaeota in Hydrothermal Sediment.</title>
        <authorList>
            <person name="Zhou Z."/>
            <person name="Liu Y."/>
            <person name="Xu W."/>
            <person name="Pan J."/>
            <person name="Luo Z.H."/>
            <person name="Li M."/>
        </authorList>
    </citation>
    <scope>NUCLEOTIDE SEQUENCE [LARGE SCALE GENOMIC DNA]</scope>
    <source>
        <strain evidence="8">HyVt-151</strain>
    </source>
</reference>
<dbReference type="SUPFAM" id="SSF53335">
    <property type="entry name" value="S-adenosyl-L-methionine-dependent methyltransferases"/>
    <property type="match status" value="1"/>
</dbReference>
<keyword evidence="3 6" id="KW-0808">Transferase</keyword>
<dbReference type="Pfam" id="PF01189">
    <property type="entry name" value="Methyltr_RsmB-F"/>
    <property type="match status" value="1"/>
</dbReference>
<evidence type="ECO:0000256" key="5">
    <source>
        <dbReference type="ARBA" id="ARBA00022884"/>
    </source>
</evidence>
<keyword evidence="4 6" id="KW-0949">S-adenosyl-L-methionine</keyword>
<dbReference type="InterPro" id="IPR031341">
    <property type="entry name" value="Methyltr_RsmF_N"/>
</dbReference>
<dbReference type="InterPro" id="IPR023267">
    <property type="entry name" value="RCMT"/>
</dbReference>
<keyword evidence="5 6" id="KW-0694">RNA-binding</keyword>
<dbReference type="InterPro" id="IPR011023">
    <property type="entry name" value="Nop2p"/>
</dbReference>
<keyword evidence="2 6" id="KW-0489">Methyltransferase</keyword>
<dbReference type="AlphaFoldDB" id="A0A7C0Y586"/>
<dbReference type="GO" id="GO:0001510">
    <property type="term" value="P:RNA methylation"/>
    <property type="evidence" value="ECO:0007669"/>
    <property type="project" value="InterPro"/>
</dbReference>
<dbReference type="PROSITE" id="PS51686">
    <property type="entry name" value="SAM_MT_RSMB_NOP"/>
    <property type="match status" value="1"/>
</dbReference>
<accession>A0A7C0Y586</accession>
<dbReference type="InterPro" id="IPR001678">
    <property type="entry name" value="MeTrfase_RsmB-F_NOP2_dom"/>
</dbReference>
<evidence type="ECO:0000256" key="3">
    <source>
        <dbReference type="ARBA" id="ARBA00022679"/>
    </source>
</evidence>
<evidence type="ECO:0000256" key="6">
    <source>
        <dbReference type="PROSITE-ProRule" id="PRU01023"/>
    </source>
</evidence>
<dbReference type="InterPro" id="IPR053630">
    <property type="entry name" value="tRNA_Cytosine-C(5)-MTase"/>
</dbReference>
<comment type="caution">
    <text evidence="6">Lacks conserved residue(s) required for the propagation of feature annotation.</text>
</comment>
<dbReference type="Gene3D" id="3.40.50.150">
    <property type="entry name" value="Vaccinia Virus protein VP39"/>
    <property type="match status" value="1"/>
</dbReference>
<dbReference type="PANTHER" id="PTHR22807:SF30">
    <property type="entry name" value="28S RRNA (CYTOSINE(4447)-C(5))-METHYLTRANSFERASE-RELATED"/>
    <property type="match status" value="1"/>
</dbReference>
<gene>
    <name evidence="8" type="ORF">ENF72_02000</name>
</gene>
<dbReference type="GO" id="GO:0003723">
    <property type="term" value="F:RNA binding"/>
    <property type="evidence" value="ECO:0007669"/>
    <property type="project" value="UniProtKB-UniRule"/>
</dbReference>
<proteinExistence type="inferred from homology"/>
<dbReference type="EMBL" id="DQYG01000084">
    <property type="protein sequence ID" value="HDD31384.1"/>
    <property type="molecule type" value="Genomic_DNA"/>
</dbReference>
<evidence type="ECO:0000256" key="1">
    <source>
        <dbReference type="ARBA" id="ARBA00022490"/>
    </source>
</evidence>
<dbReference type="NCBIfam" id="NF040814">
    <property type="entry name" value="tRNA_cyt_mtase"/>
    <property type="match status" value="1"/>
</dbReference>
<comment type="caution">
    <text evidence="8">The sequence shown here is derived from an EMBL/GenBank/DDBJ whole genome shotgun (WGS) entry which is preliminary data.</text>
</comment>
<feature type="binding site" evidence="6">
    <location>
        <position position="163"/>
    </location>
    <ligand>
        <name>S-adenosyl-L-methionine</name>
        <dbReference type="ChEBI" id="CHEBI:59789"/>
    </ligand>
</feature>
<dbReference type="Proteomes" id="UP000886210">
    <property type="component" value="Unassembled WGS sequence"/>
</dbReference>
<name>A0A7C0Y586_THELI</name>
<feature type="binding site" evidence="6">
    <location>
        <position position="136"/>
    </location>
    <ligand>
        <name>S-adenosyl-L-methionine</name>
        <dbReference type="ChEBI" id="CHEBI:59789"/>
    </ligand>
</feature>
<feature type="domain" description="SAM-dependent MTase RsmB/NOP-type" evidence="7">
    <location>
        <begin position="24"/>
        <end position="304"/>
    </location>
</feature>
<dbReference type="GO" id="GO:0006396">
    <property type="term" value="P:RNA processing"/>
    <property type="evidence" value="ECO:0007669"/>
    <property type="project" value="InterPro"/>
</dbReference>
<dbReference type="GO" id="GO:0008173">
    <property type="term" value="F:RNA methyltransferase activity"/>
    <property type="evidence" value="ECO:0007669"/>
    <property type="project" value="InterPro"/>
</dbReference>
<organism evidence="8">
    <name type="scientific">Thermococcus litoralis</name>
    <dbReference type="NCBI Taxonomy" id="2265"/>
    <lineage>
        <taxon>Archaea</taxon>
        <taxon>Methanobacteriati</taxon>
        <taxon>Methanobacteriota</taxon>
        <taxon>Thermococci</taxon>
        <taxon>Thermococcales</taxon>
        <taxon>Thermococcaceae</taxon>
        <taxon>Thermococcus</taxon>
    </lineage>
</organism>
<dbReference type="PRINTS" id="PR02008">
    <property type="entry name" value="RCMTFAMILY"/>
</dbReference>
<evidence type="ECO:0000256" key="2">
    <source>
        <dbReference type="ARBA" id="ARBA00022603"/>
    </source>
</evidence>